<protein>
    <submittedName>
        <fullName evidence="8">Disulfide bond formation protein DsbA</fullName>
    </submittedName>
</protein>
<keyword evidence="6" id="KW-1133">Transmembrane helix</keyword>
<dbReference type="STRING" id="1707952.A6A03_08095"/>
<comment type="similarity">
    <text evidence="1">Belongs to the thioredoxin family. DsbA subfamily.</text>
</comment>
<dbReference type="SUPFAM" id="SSF52833">
    <property type="entry name" value="Thioredoxin-like"/>
    <property type="match status" value="1"/>
</dbReference>
<keyword evidence="5" id="KW-0676">Redox-active center</keyword>
<keyword evidence="6" id="KW-0812">Transmembrane</keyword>
<dbReference type="InterPro" id="IPR036249">
    <property type="entry name" value="Thioredoxin-like_sf"/>
</dbReference>
<evidence type="ECO:0000256" key="5">
    <source>
        <dbReference type="ARBA" id="ARBA00023284"/>
    </source>
</evidence>
<dbReference type="PROSITE" id="PS51352">
    <property type="entry name" value="THIOREDOXIN_2"/>
    <property type="match status" value="1"/>
</dbReference>
<dbReference type="InterPro" id="IPR012336">
    <property type="entry name" value="Thioredoxin-like_fold"/>
</dbReference>
<name>A0A178MIA1_9CHLR</name>
<sequence length="232" mass="25089">MSVQSTRGRRVKAAKQNNLLYLYIAVGVVAVLALTALIVFLTRNQGEVKTPTAPVGRTAEGFYYKGNPDAPVKVIAFEDYQCPGCAFFTRSLEPILERDYINTGKVQFIYHELPLTNIHPNAVAAAEAARCAGDQGKFWEMHSQIFANQSIWAQLSSPLNTFSGYAGIVGIDRAKFDACMQAGTHREAILAAAQSAAELGVQATPSFSVNGQLVDSSRLFTAIDAALRAADR</sequence>
<dbReference type="EMBL" id="LWQS01000032">
    <property type="protein sequence ID" value="OAN48339.1"/>
    <property type="molecule type" value="Genomic_DNA"/>
</dbReference>
<keyword evidence="6" id="KW-0472">Membrane</keyword>
<dbReference type="PANTHER" id="PTHR13887:SF14">
    <property type="entry name" value="DISULFIDE BOND FORMATION PROTEIN D"/>
    <property type="match status" value="1"/>
</dbReference>
<evidence type="ECO:0000256" key="6">
    <source>
        <dbReference type="SAM" id="Phobius"/>
    </source>
</evidence>
<dbReference type="PANTHER" id="PTHR13887">
    <property type="entry name" value="GLUTATHIONE S-TRANSFERASE KAPPA"/>
    <property type="match status" value="1"/>
</dbReference>
<reference evidence="8 9" key="1">
    <citation type="submission" date="2016-04" db="EMBL/GenBank/DDBJ databases">
        <title>Chloroflexus islandicus sp. nov., a thermophilic filamentous anoxygenic phototrophic bacterium from geyser Strokkur (Iceland).</title>
        <authorList>
            <person name="Gaisin V.A."/>
            <person name="Kalashnikov A.M."/>
            <person name="Sukhacheva M.V."/>
            <person name="Grouzdev D.S."/>
            <person name="Ivanov T.M."/>
            <person name="Kuznetsov B."/>
            <person name="Gorlenko V.M."/>
        </authorList>
    </citation>
    <scope>NUCLEOTIDE SEQUENCE [LARGE SCALE GENOMIC DNA]</scope>
    <source>
        <strain evidence="9">isl-2</strain>
    </source>
</reference>
<organism evidence="8 9">
    <name type="scientific">Chloroflexus islandicus</name>
    <dbReference type="NCBI Taxonomy" id="1707952"/>
    <lineage>
        <taxon>Bacteria</taxon>
        <taxon>Bacillati</taxon>
        <taxon>Chloroflexota</taxon>
        <taxon>Chloroflexia</taxon>
        <taxon>Chloroflexales</taxon>
        <taxon>Chloroflexineae</taxon>
        <taxon>Chloroflexaceae</taxon>
        <taxon>Chloroflexus</taxon>
    </lineage>
</organism>
<keyword evidence="3" id="KW-0560">Oxidoreductase</keyword>
<dbReference type="GO" id="GO:0016491">
    <property type="term" value="F:oxidoreductase activity"/>
    <property type="evidence" value="ECO:0007669"/>
    <property type="project" value="UniProtKB-KW"/>
</dbReference>
<feature type="transmembrane region" description="Helical" evidence="6">
    <location>
        <begin position="20"/>
        <end position="41"/>
    </location>
</feature>
<keyword evidence="9" id="KW-1185">Reference proteome</keyword>
<feature type="domain" description="Thioredoxin" evidence="7">
    <location>
        <begin position="30"/>
        <end position="228"/>
    </location>
</feature>
<keyword evidence="2" id="KW-0732">Signal</keyword>
<evidence type="ECO:0000256" key="4">
    <source>
        <dbReference type="ARBA" id="ARBA00023157"/>
    </source>
</evidence>
<evidence type="ECO:0000259" key="7">
    <source>
        <dbReference type="PROSITE" id="PS51352"/>
    </source>
</evidence>
<dbReference type="InterPro" id="IPR013766">
    <property type="entry name" value="Thioredoxin_domain"/>
</dbReference>
<evidence type="ECO:0000313" key="8">
    <source>
        <dbReference type="EMBL" id="OAN48339.1"/>
    </source>
</evidence>
<dbReference type="RefSeq" id="WP_066783026.1">
    <property type="nucleotide sequence ID" value="NZ_LWQS01000032.1"/>
</dbReference>
<dbReference type="Proteomes" id="UP000078287">
    <property type="component" value="Unassembled WGS sequence"/>
</dbReference>
<evidence type="ECO:0000256" key="3">
    <source>
        <dbReference type="ARBA" id="ARBA00023002"/>
    </source>
</evidence>
<keyword evidence="4" id="KW-1015">Disulfide bond</keyword>
<evidence type="ECO:0000256" key="2">
    <source>
        <dbReference type="ARBA" id="ARBA00022729"/>
    </source>
</evidence>
<dbReference type="OrthoDB" id="9784686at2"/>
<evidence type="ECO:0000313" key="9">
    <source>
        <dbReference type="Proteomes" id="UP000078287"/>
    </source>
</evidence>
<accession>A0A178MIA1</accession>
<gene>
    <name evidence="8" type="ORF">A6A03_08095</name>
</gene>
<dbReference type="Pfam" id="PF13462">
    <property type="entry name" value="Thioredoxin_4"/>
    <property type="match status" value="1"/>
</dbReference>
<proteinExistence type="inferred from homology"/>
<evidence type="ECO:0000256" key="1">
    <source>
        <dbReference type="ARBA" id="ARBA00005791"/>
    </source>
</evidence>
<dbReference type="Gene3D" id="3.40.30.10">
    <property type="entry name" value="Glutaredoxin"/>
    <property type="match status" value="1"/>
</dbReference>
<dbReference type="AlphaFoldDB" id="A0A178MIA1"/>
<comment type="caution">
    <text evidence="8">The sequence shown here is derived from an EMBL/GenBank/DDBJ whole genome shotgun (WGS) entry which is preliminary data.</text>
</comment>